<dbReference type="AlphaFoldDB" id="A0A7K0C5B0"/>
<keyword evidence="2" id="KW-1133">Transmembrane helix</keyword>
<feature type="transmembrane region" description="Helical" evidence="2">
    <location>
        <begin position="57"/>
        <end position="78"/>
    </location>
</feature>
<accession>A0A7K0C5B0</accession>
<feature type="transmembrane region" description="Helical" evidence="2">
    <location>
        <begin position="32"/>
        <end position="51"/>
    </location>
</feature>
<keyword evidence="2" id="KW-0472">Membrane</keyword>
<reference evidence="3 4" key="1">
    <citation type="submission" date="2019-10" db="EMBL/GenBank/DDBJ databases">
        <title>Actinomadura rubteroloni sp. nov. and Actinomadura macrotermitis sp. nov., isolated from the gut of fungus growing-termite Macrotermes natalensis.</title>
        <authorList>
            <person name="Benndorf R."/>
            <person name="Martin K."/>
            <person name="Kuefner M."/>
            <person name="De Beer W."/>
            <person name="Kaster A.-K."/>
            <person name="Vollmers J."/>
            <person name="Poulsen M."/>
            <person name="Beemelmanns C."/>
        </authorList>
    </citation>
    <scope>NUCLEOTIDE SEQUENCE [LARGE SCALE GENOMIC DNA]</scope>
    <source>
        <strain evidence="3 4">RB68</strain>
    </source>
</reference>
<gene>
    <name evidence="3" type="ORF">ACRB68_67390</name>
</gene>
<dbReference type="Pfam" id="PF11298">
    <property type="entry name" value="DUF3099"/>
    <property type="match status" value="1"/>
</dbReference>
<keyword evidence="4" id="KW-1185">Reference proteome</keyword>
<evidence type="ECO:0000313" key="4">
    <source>
        <dbReference type="Proteomes" id="UP000487268"/>
    </source>
</evidence>
<name>A0A7K0C5B0_9ACTN</name>
<proteinExistence type="predicted"/>
<protein>
    <recommendedName>
        <fullName evidence="5">DUF3099 domain-containing protein</fullName>
    </recommendedName>
</protein>
<sequence>MKVNPRRQTEIYTVTNAPKPLSEDIGHRQRRYLVSMGIRTGCFVAAVLAGVAGAPLWVLGLLVAGALFLPYISVVIANGGREPTAQARFSEPQSPHHKGISGQHREIGS</sequence>
<feature type="region of interest" description="Disordered" evidence="1">
    <location>
        <begin position="85"/>
        <end position="109"/>
    </location>
</feature>
<evidence type="ECO:0000256" key="1">
    <source>
        <dbReference type="SAM" id="MobiDB-lite"/>
    </source>
</evidence>
<organism evidence="3 4">
    <name type="scientific">Actinomadura macrotermitis</name>
    <dbReference type="NCBI Taxonomy" id="2585200"/>
    <lineage>
        <taxon>Bacteria</taxon>
        <taxon>Bacillati</taxon>
        <taxon>Actinomycetota</taxon>
        <taxon>Actinomycetes</taxon>
        <taxon>Streptosporangiales</taxon>
        <taxon>Thermomonosporaceae</taxon>
        <taxon>Actinomadura</taxon>
    </lineage>
</organism>
<dbReference type="EMBL" id="WEGH01000005">
    <property type="protein sequence ID" value="MQY08630.1"/>
    <property type="molecule type" value="Genomic_DNA"/>
</dbReference>
<dbReference type="InterPro" id="IPR021449">
    <property type="entry name" value="DUF3099"/>
</dbReference>
<dbReference type="RefSeq" id="WP_328595110.1">
    <property type="nucleotide sequence ID" value="NZ_WEGH01000005.1"/>
</dbReference>
<dbReference type="Proteomes" id="UP000487268">
    <property type="component" value="Unassembled WGS sequence"/>
</dbReference>
<evidence type="ECO:0000313" key="3">
    <source>
        <dbReference type="EMBL" id="MQY08630.1"/>
    </source>
</evidence>
<keyword evidence="2" id="KW-0812">Transmembrane</keyword>
<evidence type="ECO:0000256" key="2">
    <source>
        <dbReference type="SAM" id="Phobius"/>
    </source>
</evidence>
<comment type="caution">
    <text evidence="3">The sequence shown here is derived from an EMBL/GenBank/DDBJ whole genome shotgun (WGS) entry which is preliminary data.</text>
</comment>
<evidence type="ECO:0008006" key="5">
    <source>
        <dbReference type="Google" id="ProtNLM"/>
    </source>
</evidence>